<accession>A0A392T7Q5</accession>
<dbReference type="EMBL" id="LXQA010510799">
    <property type="protein sequence ID" value="MCI56335.1"/>
    <property type="molecule type" value="Genomic_DNA"/>
</dbReference>
<name>A0A392T7Q5_9FABA</name>
<protein>
    <submittedName>
        <fullName evidence="1">Uncharacterized protein</fullName>
    </submittedName>
</protein>
<dbReference type="Proteomes" id="UP000265520">
    <property type="component" value="Unassembled WGS sequence"/>
</dbReference>
<proteinExistence type="predicted"/>
<comment type="caution">
    <text evidence="1">The sequence shown here is derived from an EMBL/GenBank/DDBJ whole genome shotgun (WGS) entry which is preliminary data.</text>
</comment>
<dbReference type="AlphaFoldDB" id="A0A392T7Q5"/>
<evidence type="ECO:0000313" key="1">
    <source>
        <dbReference type="EMBL" id="MCI56335.1"/>
    </source>
</evidence>
<feature type="non-terminal residue" evidence="1">
    <location>
        <position position="1"/>
    </location>
</feature>
<evidence type="ECO:0000313" key="2">
    <source>
        <dbReference type="Proteomes" id="UP000265520"/>
    </source>
</evidence>
<organism evidence="1 2">
    <name type="scientific">Trifolium medium</name>
    <dbReference type="NCBI Taxonomy" id="97028"/>
    <lineage>
        <taxon>Eukaryota</taxon>
        <taxon>Viridiplantae</taxon>
        <taxon>Streptophyta</taxon>
        <taxon>Embryophyta</taxon>
        <taxon>Tracheophyta</taxon>
        <taxon>Spermatophyta</taxon>
        <taxon>Magnoliopsida</taxon>
        <taxon>eudicotyledons</taxon>
        <taxon>Gunneridae</taxon>
        <taxon>Pentapetalae</taxon>
        <taxon>rosids</taxon>
        <taxon>fabids</taxon>
        <taxon>Fabales</taxon>
        <taxon>Fabaceae</taxon>
        <taxon>Papilionoideae</taxon>
        <taxon>50 kb inversion clade</taxon>
        <taxon>NPAAA clade</taxon>
        <taxon>Hologalegina</taxon>
        <taxon>IRL clade</taxon>
        <taxon>Trifolieae</taxon>
        <taxon>Trifolium</taxon>
    </lineage>
</organism>
<reference evidence="1 2" key="1">
    <citation type="journal article" date="2018" name="Front. Plant Sci.">
        <title>Red Clover (Trifolium pratense) and Zigzag Clover (T. medium) - A Picture of Genomic Similarities and Differences.</title>
        <authorList>
            <person name="Dluhosova J."/>
            <person name="Istvanek J."/>
            <person name="Nedelnik J."/>
            <person name="Repkova J."/>
        </authorList>
    </citation>
    <scope>NUCLEOTIDE SEQUENCE [LARGE SCALE GENOMIC DNA]</scope>
    <source>
        <strain evidence="2">cv. 10/8</strain>
        <tissue evidence="1">Leaf</tissue>
    </source>
</reference>
<sequence>SELGCNDLPKVFSNIAINVPDMSLTAFSTAASEVRTSKSSLECLYLSFHRA</sequence>
<keyword evidence="2" id="KW-1185">Reference proteome</keyword>